<evidence type="ECO:0000256" key="3">
    <source>
        <dbReference type="ARBA" id="ARBA00022777"/>
    </source>
</evidence>
<evidence type="ECO:0000256" key="2">
    <source>
        <dbReference type="ARBA" id="ARBA00022679"/>
    </source>
</evidence>
<dbReference type="PATRIC" id="fig|476272.21.peg.1248"/>
<dbReference type="AlphaFoldDB" id="C0CQG1"/>
<accession>C0CQG1</accession>
<dbReference type="Proteomes" id="UP000003100">
    <property type="component" value="Unassembled WGS sequence"/>
</dbReference>
<evidence type="ECO:0000259" key="5">
    <source>
        <dbReference type="Pfam" id="PF02782"/>
    </source>
</evidence>
<dbReference type="HOGENOM" id="CLU_009281_3_0_9"/>
<comment type="caution">
    <text evidence="6">The sequence shown here is derived from an EMBL/GenBank/DDBJ whole genome shotgun (WGS) entry which is preliminary data.</text>
</comment>
<dbReference type="InterPro" id="IPR000577">
    <property type="entry name" value="Carb_kinase_FGGY"/>
</dbReference>
<sequence>MIQKYILSFDCGTTAVKAVLINFEGKVICNAKAEYSLIQLHPGWAEQNPEELWKAICKTSQNVITKASIKPDQIIGLIYAAPWKNIIPIDANGNVLRNSLIWMDARASAQAERLNQAAGFFVGTGQEYWPRLMWVKENEPEIWENAKVIMGLNTYFKWKTTGQIATEPSDDFFHSCNPSIQSDYDKIIHAAGLDEDLDKFPPMKLATEEVGKVTIQAAEEMGLVQGIPVFGGFGDLPAITIGTGCCQENMVHIYFGTSSWLVDIIRNREDIEAPQYFTFNSQYEGGLFALQTGCFAFDWAVEQFYHSERQILGGEVFDFVNKDIAGIPAGSDNLIATHWLNGELPPLSKNAKSVFFNVTSNHDRRHLVHAVMESICYTHRRYLEHYEKAAGKKLHSIRVVGGGAVSDLWMQMLSDVLQITVEVPESPRYTGAMGTYYCAMVGLGYIKDYNAVYDTVKIQRVFKPRNENAEIYDKLYKIYLELHPALHNLYGSINGVY</sequence>
<dbReference type="Pfam" id="PF02782">
    <property type="entry name" value="FGGY_C"/>
    <property type="match status" value="1"/>
</dbReference>
<name>C0CQG1_BLAHS</name>
<dbReference type="EMBL" id="ACBZ01000171">
    <property type="protein sequence ID" value="EEG47951.1"/>
    <property type="molecule type" value="Genomic_DNA"/>
</dbReference>
<dbReference type="GO" id="GO:0005975">
    <property type="term" value="P:carbohydrate metabolic process"/>
    <property type="evidence" value="ECO:0007669"/>
    <property type="project" value="InterPro"/>
</dbReference>
<dbReference type="PIRSF" id="PIRSF000538">
    <property type="entry name" value="GlpK"/>
    <property type="match status" value="1"/>
</dbReference>
<dbReference type="InterPro" id="IPR018484">
    <property type="entry name" value="FGGY_N"/>
</dbReference>
<dbReference type="CDD" id="cd07805">
    <property type="entry name" value="ASKHA_NBD_FGGY_CvXK-like"/>
    <property type="match status" value="1"/>
</dbReference>
<dbReference type="GO" id="GO:0016301">
    <property type="term" value="F:kinase activity"/>
    <property type="evidence" value="ECO:0007669"/>
    <property type="project" value="UniProtKB-KW"/>
</dbReference>
<evidence type="ECO:0000256" key="1">
    <source>
        <dbReference type="ARBA" id="ARBA00009156"/>
    </source>
</evidence>
<gene>
    <name evidence="6" type="ORF">RUMHYD_03116</name>
</gene>
<dbReference type="RefSeq" id="WP_005951046.1">
    <property type="nucleotide sequence ID" value="NZ_CP136423.1"/>
</dbReference>
<dbReference type="InterPro" id="IPR018485">
    <property type="entry name" value="FGGY_C"/>
</dbReference>
<dbReference type="PANTHER" id="PTHR43095:SF5">
    <property type="entry name" value="XYLULOSE KINASE"/>
    <property type="match status" value="1"/>
</dbReference>
<keyword evidence="7" id="KW-1185">Reference proteome</keyword>
<dbReference type="Pfam" id="PF00370">
    <property type="entry name" value="FGGY_N"/>
    <property type="match status" value="1"/>
</dbReference>
<comment type="similarity">
    <text evidence="1">Belongs to the FGGY kinase family.</text>
</comment>
<dbReference type="PANTHER" id="PTHR43095">
    <property type="entry name" value="SUGAR KINASE"/>
    <property type="match status" value="1"/>
</dbReference>
<organism evidence="6 7">
    <name type="scientific">Blautia hydrogenotrophica (strain DSM 10507 / JCM 14656 / S5a33)</name>
    <name type="common">Ruminococcus hydrogenotrophicus</name>
    <dbReference type="NCBI Taxonomy" id="476272"/>
    <lineage>
        <taxon>Bacteria</taxon>
        <taxon>Bacillati</taxon>
        <taxon>Bacillota</taxon>
        <taxon>Clostridia</taxon>
        <taxon>Lachnospirales</taxon>
        <taxon>Lachnospiraceae</taxon>
        <taxon>Blautia</taxon>
    </lineage>
</organism>
<proteinExistence type="inferred from homology"/>
<reference evidence="6 7" key="1">
    <citation type="submission" date="2009-01" db="EMBL/GenBank/DDBJ databases">
        <authorList>
            <person name="Fulton L."/>
            <person name="Clifton S."/>
            <person name="Fulton B."/>
            <person name="Xu J."/>
            <person name="Minx P."/>
            <person name="Pepin K.H."/>
            <person name="Johnson M."/>
            <person name="Bhonagiri V."/>
            <person name="Nash W.E."/>
            <person name="Mardis E.R."/>
            <person name="Wilson R.K."/>
        </authorList>
    </citation>
    <scope>NUCLEOTIDE SEQUENCE [LARGE SCALE GENOMIC DNA]</scope>
    <source>
        <strain evidence="7">DSM 10507 / JCM 14656 / S5a33</strain>
    </source>
</reference>
<dbReference type="eggNOG" id="COG1070">
    <property type="taxonomic scope" value="Bacteria"/>
</dbReference>
<keyword evidence="3" id="KW-0418">Kinase</keyword>
<reference evidence="6 7" key="2">
    <citation type="submission" date="2009-02" db="EMBL/GenBank/DDBJ databases">
        <title>Draft genome sequence of Blautia hydrogenotrophica DSM 10507 (Ruminococcus hydrogenotrophicus DSM 10507).</title>
        <authorList>
            <person name="Sudarsanam P."/>
            <person name="Ley R."/>
            <person name="Guruge J."/>
            <person name="Turnbaugh P.J."/>
            <person name="Mahowald M."/>
            <person name="Liep D."/>
            <person name="Gordon J."/>
        </authorList>
    </citation>
    <scope>NUCLEOTIDE SEQUENCE [LARGE SCALE GENOMIC DNA]</scope>
    <source>
        <strain evidence="7">DSM 10507 / JCM 14656 / S5a33</strain>
    </source>
</reference>
<dbReference type="InterPro" id="IPR050406">
    <property type="entry name" value="FGGY_Carb_Kinase"/>
</dbReference>
<evidence type="ECO:0000313" key="6">
    <source>
        <dbReference type="EMBL" id="EEG47951.1"/>
    </source>
</evidence>
<protein>
    <recommendedName>
        <fullName evidence="8">Carbohydrate kinase</fullName>
    </recommendedName>
</protein>
<dbReference type="InterPro" id="IPR043129">
    <property type="entry name" value="ATPase_NBD"/>
</dbReference>
<evidence type="ECO:0000259" key="4">
    <source>
        <dbReference type="Pfam" id="PF00370"/>
    </source>
</evidence>
<evidence type="ECO:0008006" key="8">
    <source>
        <dbReference type="Google" id="ProtNLM"/>
    </source>
</evidence>
<feature type="domain" description="Carbohydrate kinase FGGY C-terminal" evidence="5">
    <location>
        <begin position="326"/>
        <end position="442"/>
    </location>
</feature>
<evidence type="ECO:0000313" key="7">
    <source>
        <dbReference type="Proteomes" id="UP000003100"/>
    </source>
</evidence>
<feature type="domain" description="Carbohydrate kinase FGGY N-terminal" evidence="4">
    <location>
        <begin position="5"/>
        <end position="237"/>
    </location>
</feature>
<dbReference type="Gene3D" id="3.30.420.40">
    <property type="match status" value="2"/>
</dbReference>
<dbReference type="SUPFAM" id="SSF53067">
    <property type="entry name" value="Actin-like ATPase domain"/>
    <property type="match status" value="2"/>
</dbReference>
<keyword evidence="2" id="KW-0808">Transferase</keyword>
<dbReference type="GeneID" id="86823025"/>